<protein>
    <submittedName>
        <fullName evidence="2 3">Uncharacterized protein</fullName>
    </submittedName>
</protein>
<gene>
    <name evidence="3" type="primary">LOC100810156</name>
    <name evidence="2" type="ORF">GLYMA_09G043300</name>
</gene>
<proteinExistence type="predicted"/>
<dbReference type="Proteomes" id="UP000008827">
    <property type="component" value="Chromosome 9"/>
</dbReference>
<reference evidence="2" key="3">
    <citation type="submission" date="2018-07" db="EMBL/GenBank/DDBJ databases">
        <title>WGS assembly of Glycine max.</title>
        <authorList>
            <person name="Schmutz J."/>
            <person name="Cannon S."/>
            <person name="Schlueter J."/>
            <person name="Ma J."/>
            <person name="Mitros T."/>
            <person name="Nelson W."/>
            <person name="Hyten D."/>
            <person name="Song Q."/>
            <person name="Thelen J."/>
            <person name="Cheng J."/>
            <person name="Xu D."/>
            <person name="Hellsten U."/>
            <person name="May G."/>
            <person name="Yu Y."/>
            <person name="Sakurai T."/>
            <person name="Umezawa T."/>
            <person name="Bhattacharyya M."/>
            <person name="Sandhu D."/>
            <person name="Valliyodan B."/>
            <person name="Lindquist E."/>
            <person name="Peto M."/>
            <person name="Grant D."/>
            <person name="Shu S."/>
            <person name="Goodstein D."/>
            <person name="Barry K."/>
            <person name="Futrell-Griggs M."/>
            <person name="Abernathy B."/>
            <person name="Du J."/>
            <person name="Tian Z."/>
            <person name="Zhu L."/>
            <person name="Gill N."/>
            <person name="Joshi T."/>
            <person name="Libault M."/>
            <person name="Sethuraman A."/>
            <person name="Zhang X."/>
            <person name="Shinozaki K."/>
            <person name="Nguyen H."/>
            <person name="Wing R."/>
            <person name="Cregan P."/>
            <person name="Specht J."/>
            <person name="Grimwood J."/>
            <person name="Rokhsar D."/>
            <person name="Stacey G."/>
            <person name="Shoemaker R."/>
            <person name="Jackson S."/>
        </authorList>
    </citation>
    <scope>NUCLEOTIDE SEQUENCE</scope>
    <source>
        <tissue evidence="2">Callus</tissue>
    </source>
</reference>
<name>I1L0Y2_SOYBN</name>
<evidence type="ECO:0000313" key="2">
    <source>
        <dbReference type="EMBL" id="KRH37081.1"/>
    </source>
</evidence>
<feature type="compositionally biased region" description="Low complexity" evidence="1">
    <location>
        <begin position="256"/>
        <end position="274"/>
    </location>
</feature>
<dbReference type="AlphaFoldDB" id="I1L0Y2"/>
<dbReference type="RefSeq" id="XP_003533304.1">
    <property type="nucleotide sequence ID" value="XM_003533256.5"/>
</dbReference>
<dbReference type="Gramene" id="KRH37081">
    <property type="protein sequence ID" value="KRH37081"/>
    <property type="gene ID" value="GLYMA_09G043300"/>
</dbReference>
<evidence type="ECO:0000313" key="3">
    <source>
        <dbReference type="EnsemblPlants" id="KRH37081"/>
    </source>
</evidence>
<feature type="compositionally biased region" description="Basic and acidic residues" evidence="1">
    <location>
        <begin position="1"/>
        <end position="11"/>
    </location>
</feature>
<feature type="region of interest" description="Disordered" evidence="1">
    <location>
        <begin position="256"/>
        <end position="278"/>
    </location>
</feature>
<dbReference type="PANTHER" id="PTHR34460:SF2">
    <property type="entry name" value="OS04G0405500 PROTEIN"/>
    <property type="match status" value="1"/>
</dbReference>
<feature type="region of interest" description="Disordered" evidence="1">
    <location>
        <begin position="295"/>
        <end position="325"/>
    </location>
</feature>
<reference evidence="3" key="2">
    <citation type="submission" date="2018-02" db="UniProtKB">
        <authorList>
            <consortium name="EnsemblPlants"/>
        </authorList>
    </citation>
    <scope>IDENTIFICATION</scope>
    <source>
        <strain evidence="3">Williams 82</strain>
    </source>
</reference>
<evidence type="ECO:0000313" key="4">
    <source>
        <dbReference type="Proteomes" id="UP000008827"/>
    </source>
</evidence>
<organism evidence="2">
    <name type="scientific">Glycine max</name>
    <name type="common">Soybean</name>
    <name type="synonym">Glycine hispida</name>
    <dbReference type="NCBI Taxonomy" id="3847"/>
    <lineage>
        <taxon>Eukaryota</taxon>
        <taxon>Viridiplantae</taxon>
        <taxon>Streptophyta</taxon>
        <taxon>Embryophyta</taxon>
        <taxon>Tracheophyta</taxon>
        <taxon>Spermatophyta</taxon>
        <taxon>Magnoliopsida</taxon>
        <taxon>eudicotyledons</taxon>
        <taxon>Gunneridae</taxon>
        <taxon>Pentapetalae</taxon>
        <taxon>rosids</taxon>
        <taxon>fabids</taxon>
        <taxon>Fabales</taxon>
        <taxon>Fabaceae</taxon>
        <taxon>Papilionoideae</taxon>
        <taxon>50 kb inversion clade</taxon>
        <taxon>NPAAA clade</taxon>
        <taxon>indigoferoid/millettioid clade</taxon>
        <taxon>Phaseoleae</taxon>
        <taxon>Glycine</taxon>
        <taxon>Glycine subgen. Soja</taxon>
    </lineage>
</organism>
<dbReference type="PANTHER" id="PTHR34460">
    <property type="entry name" value="VITELLOGENIN-LIKE PROTEIN"/>
    <property type="match status" value="1"/>
</dbReference>
<dbReference type="OMA" id="IANTMNH"/>
<dbReference type="OrthoDB" id="1693686at2759"/>
<feature type="region of interest" description="Disordered" evidence="1">
    <location>
        <begin position="1"/>
        <end position="23"/>
    </location>
</feature>
<feature type="compositionally biased region" description="Basic and acidic residues" evidence="1">
    <location>
        <begin position="300"/>
        <end position="310"/>
    </location>
</feature>
<dbReference type="ExpressionAtlas" id="I1L0Y2">
    <property type="expression patterns" value="baseline and differential"/>
</dbReference>
<evidence type="ECO:0000256" key="1">
    <source>
        <dbReference type="SAM" id="MobiDB-lite"/>
    </source>
</evidence>
<dbReference type="EMBL" id="CM000842">
    <property type="protein sequence ID" value="KRH37081.1"/>
    <property type="molecule type" value="Genomic_DNA"/>
</dbReference>
<feature type="region of interest" description="Disordered" evidence="1">
    <location>
        <begin position="49"/>
        <end position="80"/>
    </location>
</feature>
<feature type="compositionally biased region" description="Low complexity" evidence="1">
    <location>
        <begin position="49"/>
        <end position="72"/>
    </location>
</feature>
<dbReference type="PaxDb" id="3847-GLYMA09G04850.1"/>
<dbReference type="eggNOG" id="ENOG502QT8F">
    <property type="taxonomic scope" value="Eukaryota"/>
</dbReference>
<dbReference type="EnsemblPlants" id="KRH37081">
    <property type="protein sequence ID" value="KRH37081"/>
    <property type="gene ID" value="GLYMA_09G043300"/>
</dbReference>
<keyword evidence="4" id="KW-1185">Reference proteome</keyword>
<accession>I1L0Y2</accession>
<dbReference type="HOGENOM" id="CLU_041222_1_0_1"/>
<sequence>MEGVGARHNEISDGMQCMNHPHRNNNNNNPGGICALCLQDKLRNLLSSSFPTSSPPFSSSSSSSPSFTSSSSVKTDHDHDYDHYTRSRLPFLVPKKNIIINNKKPSSISTNIIFKRSKSTATPRRNNNQFLEEEDFSPRKRNGFWSFLYPSSSNGKHRDKCLGKKSDHVIVMEEDTCFSSSSKVSRSRSIGCGSRSFSGDFFDRISSGLSDCTLRRVESQREGGKPKVIANTMNHCMKERVRCGGIFSGFVMTSSSSTTSSSSSSSSSSWVSSSVDDGRGRSWGWAFASPMKAFTTKGSSKRDASDKNNDTHNLSAIPSLLTVRG</sequence>
<reference evidence="2 3" key="1">
    <citation type="journal article" date="2010" name="Nature">
        <title>Genome sequence of the palaeopolyploid soybean.</title>
        <authorList>
            <person name="Schmutz J."/>
            <person name="Cannon S.B."/>
            <person name="Schlueter J."/>
            <person name="Ma J."/>
            <person name="Mitros T."/>
            <person name="Nelson W."/>
            <person name="Hyten D.L."/>
            <person name="Song Q."/>
            <person name="Thelen J.J."/>
            <person name="Cheng J."/>
            <person name="Xu D."/>
            <person name="Hellsten U."/>
            <person name="May G.D."/>
            <person name="Yu Y."/>
            <person name="Sakurai T."/>
            <person name="Umezawa T."/>
            <person name="Bhattacharyya M.K."/>
            <person name="Sandhu D."/>
            <person name="Valliyodan B."/>
            <person name="Lindquist E."/>
            <person name="Peto M."/>
            <person name="Grant D."/>
            <person name="Shu S."/>
            <person name="Goodstein D."/>
            <person name="Barry K."/>
            <person name="Futrell-Griggs M."/>
            <person name="Abernathy B."/>
            <person name="Du J."/>
            <person name="Tian Z."/>
            <person name="Zhu L."/>
            <person name="Gill N."/>
            <person name="Joshi T."/>
            <person name="Libault M."/>
            <person name="Sethuraman A."/>
            <person name="Zhang X.-C."/>
            <person name="Shinozaki K."/>
            <person name="Nguyen H.T."/>
            <person name="Wing R.A."/>
            <person name="Cregan P."/>
            <person name="Specht J."/>
            <person name="Grimwood J."/>
            <person name="Rokhsar D."/>
            <person name="Stacey G."/>
            <person name="Shoemaker R.C."/>
            <person name="Jackson S.A."/>
        </authorList>
    </citation>
    <scope>NUCLEOTIDE SEQUENCE [LARGE SCALE GENOMIC DNA]</scope>
    <source>
        <strain evidence="3">cv. Williams 82</strain>
        <tissue evidence="2">Callus</tissue>
    </source>
</reference>
<dbReference type="GeneID" id="100810156"/>
<dbReference type="KEGG" id="gmx:100810156"/>